<evidence type="ECO:0000256" key="4">
    <source>
        <dbReference type="ARBA" id="ARBA00022454"/>
    </source>
</evidence>
<comment type="similarity">
    <text evidence="3">Belongs to the SKA2 family.</text>
</comment>
<proteinExistence type="inferred from homology"/>
<evidence type="ECO:0000256" key="10">
    <source>
        <dbReference type="ARBA" id="ARBA00023212"/>
    </source>
</evidence>
<evidence type="ECO:0000256" key="13">
    <source>
        <dbReference type="ARBA" id="ARBA00029651"/>
    </source>
</evidence>
<dbReference type="GO" id="GO:0051301">
    <property type="term" value="P:cell division"/>
    <property type="evidence" value="ECO:0007669"/>
    <property type="project" value="UniProtKB-KW"/>
</dbReference>
<evidence type="ECO:0000256" key="1">
    <source>
        <dbReference type="ARBA" id="ARBA00004186"/>
    </source>
</evidence>
<evidence type="ECO:0000256" key="8">
    <source>
        <dbReference type="ARBA" id="ARBA00022776"/>
    </source>
</evidence>
<dbReference type="Gramene" id="PNW85880">
    <property type="protein sequence ID" value="PNW85880"/>
    <property type="gene ID" value="CHLRE_03g201500v5"/>
</dbReference>
<dbReference type="KEGG" id="cre:CHLRE_03g201500v5"/>
<keyword evidence="16" id="KW-1185">Reference proteome</keyword>
<organism evidence="15 16">
    <name type="scientific">Chlamydomonas reinhardtii</name>
    <name type="common">Chlamydomonas smithii</name>
    <dbReference type="NCBI Taxonomy" id="3055"/>
    <lineage>
        <taxon>Eukaryota</taxon>
        <taxon>Viridiplantae</taxon>
        <taxon>Chlorophyta</taxon>
        <taxon>core chlorophytes</taxon>
        <taxon>Chlorophyceae</taxon>
        <taxon>CS clade</taxon>
        <taxon>Chlamydomonadales</taxon>
        <taxon>Chlamydomonadaceae</taxon>
        <taxon>Chlamydomonas</taxon>
    </lineage>
</organism>
<keyword evidence="4" id="KW-0158">Chromosome</keyword>
<evidence type="ECO:0000256" key="3">
    <source>
        <dbReference type="ARBA" id="ARBA00010684"/>
    </source>
</evidence>
<dbReference type="AlphaFoldDB" id="A8IXM0"/>
<dbReference type="FunCoup" id="A8IXM0">
    <property type="interactions" value="21"/>
</dbReference>
<dbReference type="Pfam" id="PF16740">
    <property type="entry name" value="SKA2"/>
    <property type="match status" value="1"/>
</dbReference>
<keyword evidence="8" id="KW-0498">Mitosis</keyword>
<keyword evidence="9" id="KW-0995">Kinetochore</keyword>
<evidence type="ECO:0000256" key="9">
    <source>
        <dbReference type="ARBA" id="ARBA00022838"/>
    </source>
</evidence>
<keyword evidence="7" id="KW-0493">Microtubule</keyword>
<evidence type="ECO:0000259" key="14">
    <source>
        <dbReference type="Pfam" id="PF16740"/>
    </source>
</evidence>
<keyword evidence="5" id="KW-0963">Cytoplasm</keyword>
<gene>
    <name evidence="15" type="ORF">CHLRE_03g201500v5</name>
</gene>
<dbReference type="PANTHER" id="PTHR32017">
    <property type="entry name" value="SPINDLE AND KINETOCHORE-ASSOCIATED PROTEIN 2"/>
    <property type="match status" value="1"/>
</dbReference>
<evidence type="ECO:0000256" key="6">
    <source>
        <dbReference type="ARBA" id="ARBA00022618"/>
    </source>
</evidence>
<dbReference type="OrthoDB" id="193920at2759"/>
<dbReference type="GO" id="GO:0000278">
    <property type="term" value="P:mitotic cell cycle"/>
    <property type="evidence" value="ECO:0000318"/>
    <property type="project" value="GO_Central"/>
</dbReference>
<dbReference type="InterPro" id="IPR026762">
    <property type="entry name" value="Ska2"/>
</dbReference>
<dbReference type="eggNOG" id="ENOG502R344">
    <property type="taxonomic scope" value="Eukaryota"/>
</dbReference>
<keyword evidence="10" id="KW-0206">Cytoskeleton</keyword>
<dbReference type="InterPro" id="IPR042091">
    <property type="entry name" value="Ska2_N"/>
</dbReference>
<dbReference type="PANTHER" id="PTHR32017:SF3">
    <property type="entry name" value="SPINDLE AND KINETOCHORE-ASSOCIATED PROTEIN 2"/>
    <property type="match status" value="1"/>
</dbReference>
<evidence type="ECO:0000313" key="15">
    <source>
        <dbReference type="EMBL" id="PNW85880.1"/>
    </source>
</evidence>
<evidence type="ECO:0000256" key="12">
    <source>
        <dbReference type="ARBA" id="ARBA00023328"/>
    </source>
</evidence>
<evidence type="ECO:0000256" key="2">
    <source>
        <dbReference type="ARBA" id="ARBA00004629"/>
    </source>
</evidence>
<evidence type="ECO:0000256" key="5">
    <source>
        <dbReference type="ARBA" id="ARBA00022490"/>
    </source>
</evidence>
<dbReference type="HOGENOM" id="CLU_1752322_0_0_1"/>
<reference evidence="15 16" key="1">
    <citation type="journal article" date="2007" name="Science">
        <title>The Chlamydomonas genome reveals the evolution of key animal and plant functions.</title>
        <authorList>
            <person name="Merchant S.S."/>
            <person name="Prochnik S.E."/>
            <person name="Vallon O."/>
            <person name="Harris E.H."/>
            <person name="Karpowicz S.J."/>
            <person name="Witman G.B."/>
            <person name="Terry A."/>
            <person name="Salamov A."/>
            <person name="Fritz-Laylin L.K."/>
            <person name="Marechal-Drouard L."/>
            <person name="Marshall W.F."/>
            <person name="Qu L.H."/>
            <person name="Nelson D.R."/>
            <person name="Sanderfoot A.A."/>
            <person name="Spalding M.H."/>
            <person name="Kapitonov V.V."/>
            <person name="Ren Q."/>
            <person name="Ferris P."/>
            <person name="Lindquist E."/>
            <person name="Shapiro H."/>
            <person name="Lucas S.M."/>
            <person name="Grimwood J."/>
            <person name="Schmutz J."/>
            <person name="Cardol P."/>
            <person name="Cerutti H."/>
            <person name="Chanfreau G."/>
            <person name="Chen C.L."/>
            <person name="Cognat V."/>
            <person name="Croft M.T."/>
            <person name="Dent R."/>
            <person name="Dutcher S."/>
            <person name="Fernandez E."/>
            <person name="Fukuzawa H."/>
            <person name="Gonzalez-Ballester D."/>
            <person name="Gonzalez-Halphen D."/>
            <person name="Hallmann A."/>
            <person name="Hanikenne M."/>
            <person name="Hippler M."/>
            <person name="Inwood W."/>
            <person name="Jabbari K."/>
            <person name="Kalanon M."/>
            <person name="Kuras R."/>
            <person name="Lefebvre P.A."/>
            <person name="Lemaire S.D."/>
            <person name="Lobanov A.V."/>
            <person name="Lohr M."/>
            <person name="Manuell A."/>
            <person name="Meier I."/>
            <person name="Mets L."/>
            <person name="Mittag M."/>
            <person name="Mittelmeier T."/>
            <person name="Moroney J.V."/>
            <person name="Moseley J."/>
            <person name="Napoli C."/>
            <person name="Nedelcu A.M."/>
            <person name="Niyogi K."/>
            <person name="Novoselov S.V."/>
            <person name="Paulsen I.T."/>
            <person name="Pazour G."/>
            <person name="Purton S."/>
            <person name="Ral J.P."/>
            <person name="Riano-Pachon D.M."/>
            <person name="Riekhof W."/>
            <person name="Rymarquis L."/>
            <person name="Schroda M."/>
            <person name="Stern D."/>
            <person name="Umen J."/>
            <person name="Willows R."/>
            <person name="Wilson N."/>
            <person name="Zimmer S.L."/>
            <person name="Allmer J."/>
            <person name="Balk J."/>
            <person name="Bisova K."/>
            <person name="Chen C.J."/>
            <person name="Elias M."/>
            <person name="Gendler K."/>
            <person name="Hauser C."/>
            <person name="Lamb M.R."/>
            <person name="Ledford H."/>
            <person name="Long J.C."/>
            <person name="Minagawa J."/>
            <person name="Page M.D."/>
            <person name="Pan J."/>
            <person name="Pootakham W."/>
            <person name="Roje S."/>
            <person name="Rose A."/>
            <person name="Stahlberg E."/>
            <person name="Terauchi A.M."/>
            <person name="Yang P."/>
            <person name="Ball S."/>
            <person name="Bowler C."/>
            <person name="Dieckmann C.L."/>
            <person name="Gladyshev V.N."/>
            <person name="Green P."/>
            <person name="Jorgensen R."/>
            <person name="Mayfield S."/>
            <person name="Mueller-Roeber B."/>
            <person name="Rajamani S."/>
            <person name="Sayre R.T."/>
            <person name="Brokstein P."/>
            <person name="Dubchak I."/>
            <person name="Goodstein D."/>
            <person name="Hornick L."/>
            <person name="Huang Y.W."/>
            <person name="Jhaveri J."/>
            <person name="Luo Y."/>
            <person name="Martinez D."/>
            <person name="Ngau W.C."/>
            <person name="Otillar B."/>
            <person name="Poliakov A."/>
            <person name="Porter A."/>
            <person name="Szajkowski L."/>
            <person name="Werner G."/>
            <person name="Zhou K."/>
            <person name="Grigoriev I.V."/>
            <person name="Rokhsar D.S."/>
            <person name="Grossman A.R."/>
        </authorList>
    </citation>
    <scope>NUCLEOTIDE SEQUENCE [LARGE SCALE GENOMIC DNA]</scope>
    <source>
        <strain evidence="16">CC-503</strain>
    </source>
</reference>
<dbReference type="OMA" id="QTYPENA"/>
<keyword evidence="11" id="KW-0131">Cell cycle</keyword>
<feature type="domain" description="Ska2 N-terminal" evidence="14">
    <location>
        <begin position="6"/>
        <end position="113"/>
    </location>
</feature>
<dbReference type="GO" id="GO:0000940">
    <property type="term" value="C:outer kinetochore"/>
    <property type="evidence" value="ECO:0000318"/>
    <property type="project" value="GO_Central"/>
</dbReference>
<dbReference type="GO" id="GO:0007059">
    <property type="term" value="P:chromosome segregation"/>
    <property type="evidence" value="ECO:0000318"/>
    <property type="project" value="GO_Central"/>
</dbReference>
<dbReference type="GO" id="GO:0008017">
    <property type="term" value="F:microtubule binding"/>
    <property type="evidence" value="ECO:0000318"/>
    <property type="project" value="GO_Central"/>
</dbReference>
<keyword evidence="6" id="KW-0132">Cell division</keyword>
<dbReference type="GeneID" id="5718915"/>
<accession>A8IXM0</accession>
<dbReference type="Gene3D" id="6.10.250.1380">
    <property type="match status" value="1"/>
</dbReference>
<dbReference type="PaxDb" id="3055-EDP03385"/>
<name>A8IXM0_CHLRE</name>
<sequence length="149" mass="16193">MSSAKQSAEELIAALQKGEAMLDQIAHKLEEEAERRFSRAGEINPVLLAKRVRKLASEMPELQAACRDLLSSKQGLVDAAQRQLAANYMRLQQLCAAAGAPPPDDASFRSFQSSVGEWSSMLHHHSAAGQQMSRQDLNAALARVATSHV</sequence>
<comment type="subcellular location">
    <subcellularLocation>
        <location evidence="2">Chromosome</location>
        <location evidence="2">Centromere</location>
        <location evidence="2">Kinetochore</location>
    </subcellularLocation>
    <subcellularLocation>
        <location evidence="1">Cytoplasm</location>
        <location evidence="1">Cytoskeleton</location>
        <location evidence="1">Spindle</location>
    </subcellularLocation>
</comment>
<evidence type="ECO:0000313" key="16">
    <source>
        <dbReference type="Proteomes" id="UP000006906"/>
    </source>
</evidence>
<evidence type="ECO:0000256" key="11">
    <source>
        <dbReference type="ARBA" id="ARBA00023306"/>
    </source>
</evidence>
<dbReference type="GO" id="GO:0005876">
    <property type="term" value="C:spindle microtubule"/>
    <property type="evidence" value="ECO:0000318"/>
    <property type="project" value="GO_Central"/>
</dbReference>
<dbReference type="InParanoid" id="A8IXM0"/>
<dbReference type="RefSeq" id="XP_001693359.1">
    <property type="nucleotide sequence ID" value="XM_001693307.2"/>
</dbReference>
<protein>
    <recommendedName>
        <fullName evidence="13">Protein FAM33A</fullName>
    </recommendedName>
</protein>
<dbReference type="Proteomes" id="UP000006906">
    <property type="component" value="Chromosome 3"/>
</dbReference>
<evidence type="ECO:0000256" key="7">
    <source>
        <dbReference type="ARBA" id="ARBA00022701"/>
    </source>
</evidence>
<dbReference type="EMBL" id="CM008964">
    <property type="protein sequence ID" value="PNW85880.1"/>
    <property type="molecule type" value="Genomic_DNA"/>
</dbReference>
<keyword evidence="12" id="KW-0137">Centromere</keyword>